<proteinExistence type="predicted"/>
<comment type="caution">
    <text evidence="1">The sequence shown here is derived from an EMBL/GenBank/DDBJ whole genome shotgun (WGS) entry which is preliminary data.</text>
</comment>
<sequence>MRLAREALSTDSVPAATALRVTINRRRKVVRLAFLGPFSQGRQGAHWYAAHHALARLLSAAANATVHAYVYDADEGEEVIAYGNGRRVGGEKVVYEDAELPCPLEELDDEAFARLQSRWPMGHLAYVYGLTRDELLRMPRAPLARVLPLEGTAAGSEADAMASLEALLLGPAQPRAETDAG</sequence>
<reference evidence="1 2" key="1">
    <citation type="journal article" date="2024" name="Arch. Microbiol.">
        <title>Corallococcus caeni sp. nov., a novel myxobacterium isolated from activated sludge.</title>
        <authorList>
            <person name="Tomita S."/>
            <person name="Nakai R."/>
            <person name="Kuroda K."/>
            <person name="Kurashita H."/>
            <person name="Hatamoto M."/>
            <person name="Yamaguchi T."/>
            <person name="Narihiro T."/>
        </authorList>
    </citation>
    <scope>NUCLEOTIDE SEQUENCE [LARGE SCALE GENOMIC DNA]</scope>
    <source>
        <strain evidence="1 2">NO1</strain>
    </source>
</reference>
<protein>
    <submittedName>
        <fullName evidence="1">Uncharacterized protein</fullName>
    </submittedName>
</protein>
<gene>
    <name evidence="1" type="ORF">ASNO1_54240</name>
</gene>
<evidence type="ECO:0000313" key="1">
    <source>
        <dbReference type="EMBL" id="GMU09171.1"/>
    </source>
</evidence>
<dbReference type="Proteomes" id="UP001342631">
    <property type="component" value="Unassembled WGS sequence"/>
</dbReference>
<dbReference type="RefSeq" id="WP_338264864.1">
    <property type="nucleotide sequence ID" value="NZ_BTTW01000004.1"/>
</dbReference>
<name>A0ABQ6QZG4_9BACT</name>
<evidence type="ECO:0000313" key="2">
    <source>
        <dbReference type="Proteomes" id="UP001342631"/>
    </source>
</evidence>
<dbReference type="EMBL" id="BTTX01000005">
    <property type="protein sequence ID" value="GMU09171.1"/>
    <property type="molecule type" value="Genomic_DNA"/>
</dbReference>
<accession>A0ABQ6QZG4</accession>
<organism evidence="1 2">
    <name type="scientific">Corallococcus caeni</name>
    <dbReference type="NCBI Taxonomy" id="3082388"/>
    <lineage>
        <taxon>Bacteria</taxon>
        <taxon>Pseudomonadati</taxon>
        <taxon>Myxococcota</taxon>
        <taxon>Myxococcia</taxon>
        <taxon>Myxococcales</taxon>
        <taxon>Cystobacterineae</taxon>
        <taxon>Myxococcaceae</taxon>
        <taxon>Corallococcus</taxon>
    </lineage>
</organism>
<keyword evidence="2" id="KW-1185">Reference proteome</keyword>